<dbReference type="InterPro" id="IPR041492">
    <property type="entry name" value="HAD_2"/>
</dbReference>
<dbReference type="Pfam" id="PF13419">
    <property type="entry name" value="HAD_2"/>
    <property type="match status" value="1"/>
</dbReference>
<dbReference type="NCBIfam" id="TIGR01549">
    <property type="entry name" value="HAD-SF-IA-v1"/>
    <property type="match status" value="1"/>
</dbReference>
<dbReference type="Gene3D" id="1.10.150.240">
    <property type="entry name" value="Putative phosphatase, domain 2"/>
    <property type="match status" value="1"/>
</dbReference>
<reference evidence="1" key="1">
    <citation type="journal article" date="2014" name="Genome Announc.">
        <title>Draft Genome Sequence of Lactobacillus oryzae Strain SG293T.</title>
        <authorList>
            <person name="Tanizawa Y."/>
            <person name="Fujisawa T."/>
            <person name="Mochizuki T."/>
            <person name="Kaminuma E."/>
            <person name="Nakamura Y."/>
            <person name="Tohno M."/>
        </authorList>
    </citation>
    <scope>NUCLEOTIDE SEQUENCE [LARGE SCALE GENOMIC DNA]</scope>
    <source>
        <strain evidence="1">SG293</strain>
    </source>
</reference>
<dbReference type="SFLD" id="SFLDS00003">
    <property type="entry name" value="Haloacid_Dehalogenase"/>
    <property type="match status" value="1"/>
</dbReference>
<dbReference type="STRING" id="1291743.LOSG293_060590"/>
<dbReference type="InterPro" id="IPR050155">
    <property type="entry name" value="HAD-like_hydrolase_sf"/>
</dbReference>
<dbReference type="Gene3D" id="3.40.50.1000">
    <property type="entry name" value="HAD superfamily/HAD-like"/>
    <property type="match status" value="1"/>
</dbReference>
<dbReference type="EMBL" id="BBJM01000006">
    <property type="protein sequence ID" value="GAK47455.1"/>
    <property type="molecule type" value="Genomic_DNA"/>
</dbReference>
<organism evidence="1 2">
    <name type="scientific">Secundilactobacillus oryzae JCM 18671</name>
    <dbReference type="NCBI Taxonomy" id="1291743"/>
    <lineage>
        <taxon>Bacteria</taxon>
        <taxon>Bacillati</taxon>
        <taxon>Bacillota</taxon>
        <taxon>Bacilli</taxon>
        <taxon>Lactobacillales</taxon>
        <taxon>Lactobacillaceae</taxon>
        <taxon>Secundilactobacillus</taxon>
    </lineage>
</organism>
<protein>
    <submittedName>
        <fullName evidence="1">p-Ser-HPr phosphatase</fullName>
    </submittedName>
</protein>
<name>A0A081BHD7_9LACO</name>
<evidence type="ECO:0000313" key="1">
    <source>
        <dbReference type="EMBL" id="GAK47455.1"/>
    </source>
</evidence>
<evidence type="ECO:0000313" key="2">
    <source>
        <dbReference type="Proteomes" id="UP000028700"/>
    </source>
</evidence>
<proteinExistence type="predicted"/>
<dbReference type="GO" id="GO:0005829">
    <property type="term" value="C:cytosol"/>
    <property type="evidence" value="ECO:0007669"/>
    <property type="project" value="TreeGrafter"/>
</dbReference>
<dbReference type="GO" id="GO:0008967">
    <property type="term" value="F:phosphoglycolate phosphatase activity"/>
    <property type="evidence" value="ECO:0007669"/>
    <property type="project" value="TreeGrafter"/>
</dbReference>
<dbReference type="SFLD" id="SFLDG01129">
    <property type="entry name" value="C1.5:_HAD__Beta-PGM__Phosphata"/>
    <property type="match status" value="1"/>
</dbReference>
<dbReference type="Proteomes" id="UP000028700">
    <property type="component" value="Unassembled WGS sequence"/>
</dbReference>
<gene>
    <name evidence="1" type="ORF">LOSG293_060590</name>
</gene>
<dbReference type="eggNOG" id="COG0546">
    <property type="taxonomic scope" value="Bacteria"/>
</dbReference>
<comment type="caution">
    <text evidence="1">The sequence shown here is derived from an EMBL/GenBank/DDBJ whole genome shotgun (WGS) entry which is preliminary data.</text>
</comment>
<keyword evidence="2" id="KW-1185">Reference proteome</keyword>
<dbReference type="InterPro" id="IPR036412">
    <property type="entry name" value="HAD-like_sf"/>
</dbReference>
<dbReference type="PANTHER" id="PTHR43434:SF25">
    <property type="entry name" value="PHOSPHOGLYCOLATE PHOSPHATASE"/>
    <property type="match status" value="1"/>
</dbReference>
<sequence>MKNLIWDFDGTLFDTYPKMVSAFVQALEAAGIAEFEIDEVAIYTTMRRESVGTAIKKFAAIYGLSESRLDQLYHINEAELVKSAKPFTGLADLLAATAAAGMHHYVETHRDHLALDLLSQFELRDYFEGVVTKDQAFKRKPNPEGIEWLRLTYQLDQNQTVMIGDRQLDVDAGKNAGIQTILFDPDHLIKVYRQPDLRVSQMAELKKALLAN</sequence>
<dbReference type="PANTHER" id="PTHR43434">
    <property type="entry name" value="PHOSPHOGLYCOLATE PHOSPHATASE"/>
    <property type="match status" value="1"/>
</dbReference>
<accession>A0A081BHD7</accession>
<dbReference type="AlphaFoldDB" id="A0A081BHD7"/>
<dbReference type="InterPro" id="IPR023214">
    <property type="entry name" value="HAD_sf"/>
</dbReference>
<dbReference type="SUPFAM" id="SSF56784">
    <property type="entry name" value="HAD-like"/>
    <property type="match status" value="1"/>
</dbReference>
<dbReference type="InterPro" id="IPR023198">
    <property type="entry name" value="PGP-like_dom2"/>
</dbReference>
<dbReference type="InterPro" id="IPR006439">
    <property type="entry name" value="HAD-SF_hydro_IA"/>
</dbReference>
<dbReference type="RefSeq" id="WP_235786787.1">
    <property type="nucleotide sequence ID" value="NZ_BBAZ01000001.1"/>
</dbReference>
<dbReference type="GO" id="GO:0006281">
    <property type="term" value="P:DNA repair"/>
    <property type="evidence" value="ECO:0007669"/>
    <property type="project" value="TreeGrafter"/>
</dbReference>